<dbReference type="InterPro" id="IPR003507">
    <property type="entry name" value="S66_fam"/>
</dbReference>
<dbReference type="InterPro" id="IPR040921">
    <property type="entry name" value="Peptidase_S66C"/>
</dbReference>
<evidence type="ECO:0000259" key="4">
    <source>
        <dbReference type="Pfam" id="PF17676"/>
    </source>
</evidence>
<keyword evidence="2" id="KW-0378">Hydrolase</keyword>
<dbReference type="SUPFAM" id="SSF141986">
    <property type="entry name" value="LD-carboxypeptidase A C-terminal domain-like"/>
    <property type="match status" value="1"/>
</dbReference>
<organism evidence="5 6">
    <name type="scientific">Bacillus smithii 7_3_47FAA</name>
    <dbReference type="NCBI Taxonomy" id="665952"/>
    <lineage>
        <taxon>Bacteria</taxon>
        <taxon>Bacillati</taxon>
        <taxon>Bacillota</taxon>
        <taxon>Bacilli</taxon>
        <taxon>Bacillales</taxon>
        <taxon>Bacillaceae</taxon>
        <taxon>Bacillus</taxon>
    </lineage>
</organism>
<dbReference type="HOGENOM" id="CLU_034346_1_1_9"/>
<feature type="domain" description="LD-carboxypeptidase N-terminal" evidence="3">
    <location>
        <begin position="12"/>
        <end position="131"/>
    </location>
</feature>
<evidence type="ECO:0000259" key="3">
    <source>
        <dbReference type="Pfam" id="PF02016"/>
    </source>
</evidence>
<sequence>MFPARLEPGDEIRVIAPSTSMALVKGEQLQLAKERLENLGFHVTFGQHVEEHDEFFSTSVEHRLEDLHEAFQDKQVKAILTAVGGYNSNQLLKEMDYDLIKEHPKILCGCGDITALQLAIYRKTGLITYYGPHFSTLGMKVPSDYTMQCFLEALTNDAPFDIEPSKQWSDDKWHVEKEDRIYYPQSDYDILQDGEGEGTLVGGHLSTLNLLQGTEFMPSLKDAVLFLEDDEECHPFAFDRQLQSLLHLPDAERIKAIIIGRFQKNSNMTLEALKKMILSKKELKGVPVIANVNFGHTDPIATIPIGGQASIHAENGEVSISVYPNS</sequence>
<evidence type="ECO:0000256" key="1">
    <source>
        <dbReference type="ARBA" id="ARBA00010233"/>
    </source>
</evidence>
<dbReference type="Gene3D" id="3.40.50.10740">
    <property type="entry name" value="Class I glutamine amidotransferase-like"/>
    <property type="match status" value="1"/>
</dbReference>
<reference evidence="5 6" key="1">
    <citation type="submission" date="2011-09" db="EMBL/GenBank/DDBJ databases">
        <title>The Genome Sequence of Bacillus smithii 7_3_47FAA.</title>
        <authorList>
            <consortium name="The Broad Institute Genome Sequencing Platform"/>
            <person name="Earl A."/>
            <person name="Ward D."/>
            <person name="Feldgarden M."/>
            <person name="Gevers D."/>
            <person name="Daigneault M."/>
            <person name="Strauss J."/>
            <person name="Allen-Vercoe E."/>
            <person name="Young S.K."/>
            <person name="Zeng Q."/>
            <person name="Gargeya S."/>
            <person name="Fitzgerald M."/>
            <person name="Haas B."/>
            <person name="Abouelleil A."/>
            <person name="Alvarado L."/>
            <person name="Arachchi H.M."/>
            <person name="Berlin A."/>
            <person name="Brown A."/>
            <person name="Chapman S.B."/>
            <person name="Chen Z."/>
            <person name="Dunbar C."/>
            <person name="Freedman E."/>
            <person name="Gearin G."/>
            <person name="Goldberg J."/>
            <person name="Griggs A."/>
            <person name="Gujja S."/>
            <person name="Heiman D."/>
            <person name="Howarth C."/>
            <person name="Larson L."/>
            <person name="Lui A."/>
            <person name="MacDonald P.J.P."/>
            <person name="Montmayeur A."/>
            <person name="Murphy C."/>
            <person name="Neiman D."/>
            <person name="Pearson M."/>
            <person name="Priest M."/>
            <person name="Roberts A."/>
            <person name="Saif S."/>
            <person name="Shea T."/>
            <person name="Shenoy N."/>
            <person name="Sisk P."/>
            <person name="Stolte C."/>
            <person name="Sykes S."/>
            <person name="Wortman J."/>
            <person name="Nusbaum C."/>
            <person name="Birren B."/>
        </authorList>
    </citation>
    <scope>NUCLEOTIDE SEQUENCE [LARGE SCALE GENOMIC DNA]</scope>
    <source>
        <strain evidence="5 6">7_3_47FAA</strain>
    </source>
</reference>
<proteinExistence type="inferred from homology"/>
<dbReference type="InterPro" id="IPR027478">
    <property type="entry name" value="LdcA_N"/>
</dbReference>
<comment type="similarity">
    <text evidence="1">Belongs to the peptidase S66 family.</text>
</comment>
<accession>G9QH80</accession>
<gene>
    <name evidence="5" type="ORF">HMPREF1015_01139</name>
</gene>
<dbReference type="EMBL" id="ACWF01000009">
    <property type="protein sequence ID" value="EHL79493.1"/>
    <property type="molecule type" value="Genomic_DNA"/>
</dbReference>
<evidence type="ECO:0000313" key="6">
    <source>
        <dbReference type="Proteomes" id="UP000011747"/>
    </source>
</evidence>
<comment type="caution">
    <text evidence="5">The sequence shown here is derived from an EMBL/GenBank/DDBJ whole genome shotgun (WGS) entry which is preliminary data.</text>
</comment>
<dbReference type="InterPro" id="IPR029062">
    <property type="entry name" value="Class_I_gatase-like"/>
</dbReference>
<dbReference type="PATRIC" id="fig|665952.3.peg.261"/>
<dbReference type="Pfam" id="PF17676">
    <property type="entry name" value="Peptidase_S66C"/>
    <property type="match status" value="1"/>
</dbReference>
<feature type="domain" description="LD-carboxypeptidase C-terminal" evidence="4">
    <location>
        <begin position="197"/>
        <end position="311"/>
    </location>
</feature>
<dbReference type="Gene3D" id="3.50.30.60">
    <property type="entry name" value="LD-carboxypeptidase A C-terminal domain-like"/>
    <property type="match status" value="1"/>
</dbReference>
<dbReference type="PANTHER" id="PTHR30237">
    <property type="entry name" value="MURAMOYLTETRAPEPTIDE CARBOXYPEPTIDASE"/>
    <property type="match status" value="1"/>
</dbReference>
<dbReference type="PIRSF" id="PIRSF028757">
    <property type="entry name" value="LD-carboxypeptidase"/>
    <property type="match status" value="1"/>
</dbReference>
<name>G9QH80_9BACI</name>
<dbReference type="InterPro" id="IPR027461">
    <property type="entry name" value="Carboxypeptidase_A_C_sf"/>
</dbReference>
<dbReference type="CDD" id="cd07062">
    <property type="entry name" value="Peptidase_S66_mccF_like"/>
    <property type="match status" value="1"/>
</dbReference>
<dbReference type="GO" id="GO:0016787">
    <property type="term" value="F:hydrolase activity"/>
    <property type="evidence" value="ECO:0007669"/>
    <property type="project" value="UniProtKB-KW"/>
</dbReference>
<dbReference type="Proteomes" id="UP000011747">
    <property type="component" value="Unassembled WGS sequence"/>
</dbReference>
<evidence type="ECO:0000256" key="2">
    <source>
        <dbReference type="ARBA" id="ARBA00022801"/>
    </source>
</evidence>
<dbReference type="RefSeq" id="WP_003352537.1">
    <property type="nucleotide sequence ID" value="NZ_JH414740.1"/>
</dbReference>
<evidence type="ECO:0008006" key="7">
    <source>
        <dbReference type="Google" id="ProtNLM"/>
    </source>
</evidence>
<protein>
    <recommendedName>
        <fullName evidence="7">LD-carboxypeptidase</fullName>
    </recommendedName>
</protein>
<dbReference type="AlphaFoldDB" id="G9QH80"/>
<dbReference type="PANTHER" id="PTHR30237:SF6">
    <property type="entry name" value="CARBOXYPEPTIDASE YOCD-RELATED"/>
    <property type="match status" value="1"/>
</dbReference>
<dbReference type="InterPro" id="IPR040449">
    <property type="entry name" value="Peptidase_S66_N"/>
</dbReference>
<keyword evidence="6" id="KW-1185">Reference proteome</keyword>
<evidence type="ECO:0000313" key="5">
    <source>
        <dbReference type="EMBL" id="EHL79493.1"/>
    </source>
</evidence>
<dbReference type="SUPFAM" id="SSF52317">
    <property type="entry name" value="Class I glutamine amidotransferase-like"/>
    <property type="match status" value="1"/>
</dbReference>
<dbReference type="Pfam" id="PF02016">
    <property type="entry name" value="Peptidase_S66"/>
    <property type="match status" value="1"/>
</dbReference>